<proteinExistence type="predicted"/>
<dbReference type="InterPro" id="IPR008906">
    <property type="entry name" value="HATC_C_dom"/>
</dbReference>
<dbReference type="InterPro" id="IPR012337">
    <property type="entry name" value="RNaseH-like_sf"/>
</dbReference>
<sequence>MPTPNPSFLTVSTSVREGAYIATEGLLRSFQKLLDLQSQPSILVAFSMSDVLPRCQMDPDCVEIDPEKNSSKSVDMESDEVHYVDMEGGVKRKRKDRSVCHTILLYDSKQGTGNLLRHKERCHGKDFHDVGQMLFDSDMALRSSRFNQKTFRDLLVAATVRHELPLSFVDYKGVRDLITYLQPDANVITRNTTYGLLLLPMVIDQAVCKVRESVKYVKGSHSQVRKQKFLDCVKLKGLSSKRGLRQDVPTRWNSTFTMLDSAIYYRKAFEILALDDSNYKSCPSALEWDIIERICVFLGVFYDVTKVFSGTKYPTANLYYPHVFMAYLTLHDSMTLGDEYMKDMATSMMEKFQKYWSDFNLTLAIAVVFDPRYKLHFIEWSYKKVYGEINDKFEYVNVHDDSSTTSNFASSSNASKSVEKTSDDTRRFYEVKSKLLDFDDFESTEFVTNKKSELKLYLEEPRMERTMELDVLAFWRANEFRYPILARMARDFLAIPVSTVASESTFSASGRVLDQQRSSLSKDTVEALICTKDWLYADSNEIALDQLTEDIMSLDVSVESDASNSVNV</sequence>
<dbReference type="STRING" id="35608.A0A2U1QDP2"/>
<comment type="caution">
    <text evidence="3">The sequence shown here is derived from an EMBL/GenBank/DDBJ whole genome shotgun (WGS) entry which is preliminary data.</text>
</comment>
<protein>
    <submittedName>
        <fullName evidence="3">AC transposase</fullName>
    </submittedName>
</protein>
<name>A0A2U1QDP2_ARTAN</name>
<evidence type="ECO:0000313" key="3">
    <source>
        <dbReference type="EMBL" id="PWA96093.1"/>
    </source>
</evidence>
<reference evidence="3 4" key="1">
    <citation type="journal article" date="2018" name="Mol. Plant">
        <title>The genome of Artemisia annua provides insight into the evolution of Asteraceae family and artemisinin biosynthesis.</title>
        <authorList>
            <person name="Shen Q."/>
            <person name="Zhang L."/>
            <person name="Liao Z."/>
            <person name="Wang S."/>
            <person name="Yan T."/>
            <person name="Shi P."/>
            <person name="Liu M."/>
            <person name="Fu X."/>
            <person name="Pan Q."/>
            <person name="Wang Y."/>
            <person name="Lv Z."/>
            <person name="Lu X."/>
            <person name="Zhang F."/>
            <person name="Jiang W."/>
            <person name="Ma Y."/>
            <person name="Chen M."/>
            <person name="Hao X."/>
            <person name="Li L."/>
            <person name="Tang Y."/>
            <person name="Lv G."/>
            <person name="Zhou Y."/>
            <person name="Sun X."/>
            <person name="Brodelius P.E."/>
            <person name="Rose J.K.C."/>
            <person name="Tang K."/>
        </authorList>
    </citation>
    <scope>NUCLEOTIDE SEQUENCE [LARGE SCALE GENOMIC DNA]</scope>
    <source>
        <strain evidence="4">cv. Huhao1</strain>
        <tissue evidence="3">Leaf</tissue>
    </source>
</reference>
<evidence type="ECO:0000259" key="2">
    <source>
        <dbReference type="Pfam" id="PF14372"/>
    </source>
</evidence>
<dbReference type="InterPro" id="IPR025525">
    <property type="entry name" value="hAT-like_transposase_RNase-H"/>
</dbReference>
<dbReference type="Pfam" id="PF05699">
    <property type="entry name" value="Dimer_Tnp_hAT"/>
    <property type="match status" value="1"/>
</dbReference>
<dbReference type="EMBL" id="PKPP01000200">
    <property type="protein sequence ID" value="PWA96093.1"/>
    <property type="molecule type" value="Genomic_DNA"/>
</dbReference>
<organism evidence="3 4">
    <name type="scientific">Artemisia annua</name>
    <name type="common">Sweet wormwood</name>
    <dbReference type="NCBI Taxonomy" id="35608"/>
    <lineage>
        <taxon>Eukaryota</taxon>
        <taxon>Viridiplantae</taxon>
        <taxon>Streptophyta</taxon>
        <taxon>Embryophyta</taxon>
        <taxon>Tracheophyta</taxon>
        <taxon>Spermatophyta</taxon>
        <taxon>Magnoliopsida</taxon>
        <taxon>eudicotyledons</taxon>
        <taxon>Gunneridae</taxon>
        <taxon>Pentapetalae</taxon>
        <taxon>asterids</taxon>
        <taxon>campanulids</taxon>
        <taxon>Asterales</taxon>
        <taxon>Asteraceae</taxon>
        <taxon>Asteroideae</taxon>
        <taxon>Anthemideae</taxon>
        <taxon>Artemisiinae</taxon>
        <taxon>Artemisia</taxon>
    </lineage>
</organism>
<evidence type="ECO:0000313" key="4">
    <source>
        <dbReference type="Proteomes" id="UP000245207"/>
    </source>
</evidence>
<feature type="domain" description="HAT C-terminal dimerisation" evidence="1">
    <location>
        <begin position="453"/>
        <end position="535"/>
    </location>
</feature>
<feature type="domain" description="hAT-like transposase RNase-H fold" evidence="2">
    <location>
        <begin position="309"/>
        <end position="391"/>
    </location>
</feature>
<dbReference type="AlphaFoldDB" id="A0A2U1QDP2"/>
<gene>
    <name evidence="3" type="ORF">CTI12_AA043350</name>
</gene>
<evidence type="ECO:0000259" key="1">
    <source>
        <dbReference type="Pfam" id="PF05699"/>
    </source>
</evidence>
<dbReference type="Pfam" id="PF14372">
    <property type="entry name" value="hAT-like_RNase-H"/>
    <property type="match status" value="1"/>
</dbReference>
<dbReference type="GO" id="GO:0003677">
    <property type="term" value="F:DNA binding"/>
    <property type="evidence" value="ECO:0007669"/>
    <property type="project" value="InterPro"/>
</dbReference>
<dbReference type="OrthoDB" id="1873329at2759"/>
<dbReference type="GO" id="GO:0046983">
    <property type="term" value="F:protein dimerization activity"/>
    <property type="evidence" value="ECO:0007669"/>
    <property type="project" value="InterPro"/>
</dbReference>
<dbReference type="Proteomes" id="UP000245207">
    <property type="component" value="Unassembled WGS sequence"/>
</dbReference>
<accession>A0A2U1QDP2</accession>
<keyword evidence="4" id="KW-1185">Reference proteome</keyword>
<dbReference type="PANTHER" id="PTHR23272:SF187">
    <property type="entry name" value="AC9 TRANSPOSASE-RELATED"/>
    <property type="match status" value="1"/>
</dbReference>
<dbReference type="SUPFAM" id="SSF53098">
    <property type="entry name" value="Ribonuclease H-like"/>
    <property type="match status" value="1"/>
</dbReference>
<dbReference type="PANTHER" id="PTHR23272">
    <property type="entry name" value="BED FINGER-RELATED"/>
    <property type="match status" value="1"/>
</dbReference>